<dbReference type="PANTHER" id="PTHR11941">
    <property type="entry name" value="ENOYL-COA HYDRATASE-RELATED"/>
    <property type="match status" value="1"/>
</dbReference>
<name>A0ABW6S9N6_9NOCA</name>
<dbReference type="Proteomes" id="UP001601992">
    <property type="component" value="Unassembled WGS sequence"/>
</dbReference>
<organism evidence="1 2">
    <name type="scientific">Nocardia jiangxiensis</name>
    <dbReference type="NCBI Taxonomy" id="282685"/>
    <lineage>
        <taxon>Bacteria</taxon>
        <taxon>Bacillati</taxon>
        <taxon>Actinomycetota</taxon>
        <taxon>Actinomycetes</taxon>
        <taxon>Mycobacteriales</taxon>
        <taxon>Nocardiaceae</taxon>
        <taxon>Nocardia</taxon>
    </lineage>
</organism>
<gene>
    <name evidence="1" type="ORF">ACFYXQ_35115</name>
</gene>
<dbReference type="InterPro" id="IPR001753">
    <property type="entry name" value="Enoyl-CoA_hydra/iso"/>
</dbReference>
<evidence type="ECO:0000313" key="2">
    <source>
        <dbReference type="Proteomes" id="UP001601992"/>
    </source>
</evidence>
<keyword evidence="2" id="KW-1185">Reference proteome</keyword>
<dbReference type="Pfam" id="PF00378">
    <property type="entry name" value="ECH_1"/>
    <property type="match status" value="1"/>
</dbReference>
<dbReference type="SUPFAM" id="SSF52096">
    <property type="entry name" value="ClpP/crotonase"/>
    <property type="match status" value="1"/>
</dbReference>
<reference evidence="1 2" key="1">
    <citation type="submission" date="2024-10" db="EMBL/GenBank/DDBJ databases">
        <title>The Natural Products Discovery Center: Release of the First 8490 Sequenced Strains for Exploring Actinobacteria Biosynthetic Diversity.</title>
        <authorList>
            <person name="Kalkreuter E."/>
            <person name="Kautsar S.A."/>
            <person name="Yang D."/>
            <person name="Bader C.D."/>
            <person name="Teijaro C.N."/>
            <person name="Fluegel L."/>
            <person name="Davis C.M."/>
            <person name="Simpson J.R."/>
            <person name="Lauterbach L."/>
            <person name="Steele A.D."/>
            <person name="Gui C."/>
            <person name="Meng S."/>
            <person name="Li G."/>
            <person name="Viehrig K."/>
            <person name="Ye F."/>
            <person name="Su P."/>
            <person name="Kiefer A.F."/>
            <person name="Nichols A."/>
            <person name="Cepeda A.J."/>
            <person name="Yan W."/>
            <person name="Fan B."/>
            <person name="Jiang Y."/>
            <person name="Adhikari A."/>
            <person name="Zheng C.-J."/>
            <person name="Schuster L."/>
            <person name="Cowan T.M."/>
            <person name="Smanski M.J."/>
            <person name="Chevrette M.G."/>
            <person name="De Carvalho L.P.S."/>
            <person name="Shen B."/>
        </authorList>
    </citation>
    <scope>NUCLEOTIDE SEQUENCE [LARGE SCALE GENOMIC DNA]</scope>
    <source>
        <strain evidence="1 2">NPDC002593</strain>
    </source>
</reference>
<dbReference type="CDD" id="cd06558">
    <property type="entry name" value="crotonase-like"/>
    <property type="match status" value="1"/>
</dbReference>
<sequence length="230" mass="24425">MNFVQPAVTSIPTLSRLDGVDVLDLGAGENVINPDWLDAVEAHLDGVAAQTGPRALVTKASGKFWSNGLDLQWLMAHGEQIPAFSARVQALFARILTLDVPTVAAVQGHVFGAAAMLALAHDQRVMREDRGYLCFPEIDIEIPFTEGMCDLITAKLTPAAAHESMTTARRYGGREAVASGLVDAAVAESQVLDEALARARALAPKAGATLGLIKSRLYRHAATTLRETGA</sequence>
<dbReference type="Gene3D" id="3.90.226.10">
    <property type="entry name" value="2-enoyl-CoA Hydratase, Chain A, domain 1"/>
    <property type="match status" value="1"/>
</dbReference>
<dbReference type="RefSeq" id="WP_218008779.1">
    <property type="nucleotide sequence ID" value="NZ_JBIAQY010000016.1"/>
</dbReference>
<proteinExistence type="predicted"/>
<accession>A0ABW6S9N6</accession>
<dbReference type="EMBL" id="JBIAQY010000016">
    <property type="protein sequence ID" value="MFF3573007.1"/>
    <property type="molecule type" value="Genomic_DNA"/>
</dbReference>
<dbReference type="PANTHER" id="PTHR11941:SF75">
    <property type="entry name" value="ENOYL-COA HYDRATASE_ISOMERASE FAMILY PROTEIN"/>
    <property type="match status" value="1"/>
</dbReference>
<comment type="caution">
    <text evidence="1">The sequence shown here is derived from an EMBL/GenBank/DDBJ whole genome shotgun (WGS) entry which is preliminary data.</text>
</comment>
<dbReference type="InterPro" id="IPR029045">
    <property type="entry name" value="ClpP/crotonase-like_dom_sf"/>
</dbReference>
<protein>
    <submittedName>
        <fullName evidence="1">Enoyl-CoA hydratase/isomerase family protein</fullName>
    </submittedName>
</protein>
<evidence type="ECO:0000313" key="1">
    <source>
        <dbReference type="EMBL" id="MFF3573007.1"/>
    </source>
</evidence>